<proteinExistence type="predicted"/>
<protein>
    <submittedName>
        <fullName evidence="1">Uncharacterized protein</fullName>
    </submittedName>
</protein>
<dbReference type="AlphaFoldDB" id="A0A3P5DU13"/>
<dbReference type="Proteomes" id="UP000281521">
    <property type="component" value="Unassembled WGS sequence"/>
</dbReference>
<evidence type="ECO:0000313" key="2">
    <source>
        <dbReference type="Proteomes" id="UP000281521"/>
    </source>
</evidence>
<gene>
    <name evidence="1" type="ORF">BANRA_03179</name>
</gene>
<reference evidence="1 2" key="1">
    <citation type="submission" date="2018-10" db="EMBL/GenBank/DDBJ databases">
        <authorList>
            <person name="Noll B N."/>
        </authorList>
    </citation>
    <scope>NUCLEOTIDE SEQUENCE [LARGE SCALE GENOMIC DNA]</scope>
    <source>
        <strain evidence="1">Ecoli022</strain>
    </source>
</reference>
<evidence type="ECO:0000313" key="1">
    <source>
        <dbReference type="EMBL" id="VCY84503.1"/>
    </source>
</evidence>
<sequence length="183" mass="20466">MYCSTVEAAGGHRPVQCLTITAVQRECDTQSLSVITAELDPVRAPSLITFFHGHSAGMCLFRWRYSGFSLKQQRILAHVPVNTFGIDRRHTIKFCLSAKQRPYPTITIRGQLSDDMMYPEKHIRIISVKTAAAILPVITSSENDVQLLMRHPATTTDDVYSSSPGNKGRALSTFLPVHIRRLL</sequence>
<dbReference type="EMBL" id="UWXJ01000001">
    <property type="protein sequence ID" value="VCY84503.1"/>
    <property type="molecule type" value="Genomic_DNA"/>
</dbReference>
<name>A0A3P5DU13_ECOLX</name>
<accession>A0A3P5DU13</accession>
<organism evidence="1 2">
    <name type="scientific">Escherichia coli</name>
    <dbReference type="NCBI Taxonomy" id="562"/>
    <lineage>
        <taxon>Bacteria</taxon>
        <taxon>Pseudomonadati</taxon>
        <taxon>Pseudomonadota</taxon>
        <taxon>Gammaproteobacteria</taxon>
        <taxon>Enterobacterales</taxon>
        <taxon>Enterobacteriaceae</taxon>
        <taxon>Escherichia</taxon>
    </lineage>
</organism>